<evidence type="ECO:0000256" key="2">
    <source>
        <dbReference type="ARBA" id="ARBA00022448"/>
    </source>
</evidence>
<dbReference type="InterPro" id="IPR036662">
    <property type="entry name" value="PTS_EIIA_man-typ_sf"/>
</dbReference>
<dbReference type="EMBL" id="WNHS01000025">
    <property type="protein sequence ID" value="MTW24623.1"/>
    <property type="molecule type" value="Genomic_DNA"/>
</dbReference>
<dbReference type="EMBL" id="CKLF01000007">
    <property type="protein sequence ID" value="CIV16389.1"/>
    <property type="molecule type" value="Genomic_DNA"/>
</dbReference>
<evidence type="ECO:0000313" key="38">
    <source>
        <dbReference type="Proteomes" id="UP000437160"/>
    </source>
</evidence>
<evidence type="ECO:0000313" key="9">
    <source>
        <dbReference type="EMBL" id="CIV16389.1"/>
    </source>
</evidence>
<dbReference type="GO" id="GO:0016020">
    <property type="term" value="C:membrane"/>
    <property type="evidence" value="ECO:0007669"/>
    <property type="project" value="InterPro"/>
</dbReference>
<dbReference type="EMBL" id="CABDLL010000005">
    <property type="protein sequence ID" value="VTE37964.1"/>
    <property type="molecule type" value="Genomic_DNA"/>
</dbReference>
<evidence type="ECO:0000313" key="17">
    <source>
        <dbReference type="EMBL" id="TVW26371.1"/>
    </source>
</evidence>
<protein>
    <submittedName>
        <fullName evidence="12">PTS N-acetylgalactosamine transporter subunit IIA</fullName>
    </submittedName>
    <submittedName>
        <fullName evidence="18">PTS sugar transporter subunit IIA</fullName>
    </submittedName>
    <submittedName>
        <fullName evidence="9">PTS system sugar-specific transporter subunit EII</fullName>
    </submittedName>
</protein>
<proteinExistence type="predicted"/>
<dbReference type="EMBL" id="VMVH01000072">
    <property type="protein sequence ID" value="TVW26371.1"/>
    <property type="molecule type" value="Genomic_DNA"/>
</dbReference>
<dbReference type="PROSITE" id="PS51096">
    <property type="entry name" value="PTS_EIIA_TYPE_4"/>
    <property type="match status" value="1"/>
</dbReference>
<dbReference type="EMBL" id="WNHN01000015">
    <property type="protein sequence ID" value="MTV76700.1"/>
    <property type="molecule type" value="Genomic_DNA"/>
</dbReference>
<evidence type="ECO:0000256" key="1">
    <source>
        <dbReference type="ARBA" id="ARBA00004496"/>
    </source>
</evidence>
<dbReference type="Proteomes" id="UP000312530">
    <property type="component" value="Unassembled WGS sequence"/>
</dbReference>
<evidence type="ECO:0000256" key="5">
    <source>
        <dbReference type="ARBA" id="ARBA00022679"/>
    </source>
</evidence>
<keyword evidence="5" id="KW-0808">Transferase</keyword>
<dbReference type="Proteomes" id="UP000729182">
    <property type="component" value="Unassembled WGS sequence"/>
</dbReference>
<evidence type="ECO:0000313" key="22">
    <source>
        <dbReference type="EMBL" id="VSC25328.1"/>
    </source>
</evidence>
<evidence type="ECO:0000313" key="33">
    <source>
        <dbReference type="Proteomes" id="UP000314107"/>
    </source>
</evidence>
<feature type="domain" description="PTS EIIA type-4" evidence="8">
    <location>
        <begin position="1"/>
        <end position="122"/>
    </location>
</feature>
<dbReference type="EMBL" id="CKTV01000001">
    <property type="protein sequence ID" value="CJA26174.1"/>
    <property type="molecule type" value="Genomic_DNA"/>
</dbReference>
<gene>
    <name evidence="9" type="primary">manX</name>
    <name evidence="16" type="ORF">A5N45_01670</name>
    <name evidence="19" type="ORF">AZJ28_08815</name>
    <name evidence="18" type="ORF">AZJ70_08090</name>
    <name evidence="17" type="ORF">AZK02_08110</name>
    <name evidence="9" type="ORF">ERS019316_00712</name>
    <name evidence="10" type="ORF">ERS020485_01363</name>
    <name evidence="11" type="ORF">ERS021383_00020</name>
    <name evidence="13" type="ORF">GM535_05215</name>
    <name evidence="14" type="ORF">GM536_07300</name>
    <name evidence="15" type="ORF">GM537_07160</name>
    <name evidence="12" type="ORF">GM539_01900</name>
    <name evidence="21" type="ORF">SAMEA2696453_00815</name>
    <name evidence="25" type="ORF">SAMEA3171064_00258</name>
    <name evidence="23" type="ORF">SAMEA3389245_01550</name>
    <name evidence="22" type="ORF">SAMEA3390019_00097</name>
    <name evidence="20" type="ORF">SAMEA3431391_00284</name>
    <name evidence="24" type="ORF">SAMEA4038883_00885</name>
</gene>
<dbReference type="InterPro" id="IPR004701">
    <property type="entry name" value="PTS_EIIA_man-typ"/>
</dbReference>
<evidence type="ECO:0000313" key="36">
    <source>
        <dbReference type="Proteomes" id="UP000320896"/>
    </source>
</evidence>
<evidence type="ECO:0000313" key="14">
    <source>
        <dbReference type="EMBL" id="MTV98892.1"/>
    </source>
</evidence>
<dbReference type="Proteomes" id="UP000490982">
    <property type="component" value="Unassembled WGS sequence"/>
</dbReference>
<keyword evidence="2" id="KW-0813">Transport</keyword>
<evidence type="ECO:0000313" key="35">
    <source>
        <dbReference type="Proteomes" id="UP000318940"/>
    </source>
</evidence>
<evidence type="ECO:0000313" key="26">
    <source>
        <dbReference type="Proteomes" id="UP000040910"/>
    </source>
</evidence>
<dbReference type="SUPFAM" id="SSF53062">
    <property type="entry name" value="PTS system fructose IIA component-like"/>
    <property type="match status" value="1"/>
</dbReference>
<dbReference type="EMBL" id="LR216058">
    <property type="protein sequence ID" value="VFI31552.1"/>
    <property type="molecule type" value="Genomic_DNA"/>
</dbReference>
<reference evidence="30 31" key="3">
    <citation type="submission" date="2019-04" db="EMBL/GenBank/DDBJ databases">
        <authorList>
            <consortium name="Pathogen Informatics"/>
        </authorList>
    </citation>
    <scope>NUCLEOTIDE SEQUENCE [LARGE SCALE GENOMIC DNA]</scope>
    <source>
        <strain evidence="20">GPS_HK_21-sc-2296565</strain>
        <strain evidence="25 33">GPSC129</strain>
        <strain evidence="22 31">GPSC148</strain>
        <strain evidence="21 32">GPSC47</strain>
        <strain evidence="23 37">GPSC535</strain>
        <strain evidence="24 30">GPSC559</strain>
    </source>
</reference>
<dbReference type="Proteomes" id="UP000314107">
    <property type="component" value="Unassembled WGS sequence"/>
</dbReference>
<evidence type="ECO:0000256" key="6">
    <source>
        <dbReference type="ARBA" id="ARBA00022683"/>
    </source>
</evidence>
<dbReference type="GO" id="GO:0005737">
    <property type="term" value="C:cytoplasm"/>
    <property type="evidence" value="ECO:0007669"/>
    <property type="project" value="UniProtKB-SubCell"/>
</dbReference>
<reference evidence="26 27" key="1">
    <citation type="submission" date="2015-03" db="EMBL/GenBank/DDBJ databases">
        <authorList>
            <consortium name="Pathogen Informatics"/>
            <person name="Murphy D."/>
        </authorList>
    </citation>
    <scope>NUCLEOTIDE SEQUENCE [LARGE SCALE GENOMIC DNA]</scope>
    <source>
        <strain evidence="9">SMRU158</strain>
        <strain evidence="11 28">SMRU1873</strain>
        <strain evidence="10 27">SMRU975</strain>
        <strain evidence="26">type strain: N</strain>
    </source>
</reference>
<evidence type="ECO:0000313" key="40">
    <source>
        <dbReference type="Proteomes" id="UP000490982"/>
    </source>
</evidence>
<dbReference type="RefSeq" id="WP_000706826.1">
    <property type="nucleotide sequence ID" value="NZ_AP017971.1"/>
</dbReference>
<evidence type="ECO:0000256" key="4">
    <source>
        <dbReference type="ARBA" id="ARBA00022597"/>
    </source>
</evidence>
<dbReference type="Proteomes" id="UP000310997">
    <property type="component" value="Unassembled WGS sequence"/>
</dbReference>
<evidence type="ECO:0000313" key="32">
    <source>
        <dbReference type="Proteomes" id="UP000312530"/>
    </source>
</evidence>
<dbReference type="EMBL" id="CKRE01000018">
    <property type="protein sequence ID" value="CIY83926.1"/>
    <property type="molecule type" value="Genomic_DNA"/>
</dbReference>
<comment type="subcellular location">
    <subcellularLocation>
        <location evidence="1">Cytoplasm</location>
    </subcellularLocation>
</comment>
<evidence type="ECO:0000313" key="16">
    <source>
        <dbReference type="EMBL" id="OYL31502.1"/>
    </source>
</evidence>
<keyword evidence="3" id="KW-0963">Cytoplasm</keyword>
<evidence type="ECO:0000313" key="34">
    <source>
        <dbReference type="Proteomes" id="UP000315060"/>
    </source>
</evidence>
<dbReference type="EMBL" id="VMWH01000092">
    <property type="protein sequence ID" value="TVW83735.1"/>
    <property type="molecule type" value="Genomic_DNA"/>
</dbReference>
<dbReference type="Pfam" id="PF03610">
    <property type="entry name" value="EIIA-man"/>
    <property type="match status" value="1"/>
</dbReference>
<evidence type="ECO:0000313" key="13">
    <source>
        <dbReference type="EMBL" id="MTV76700.1"/>
    </source>
</evidence>
<evidence type="ECO:0000313" key="19">
    <source>
        <dbReference type="EMBL" id="TVX68511.1"/>
    </source>
</evidence>
<dbReference type="Proteomes" id="UP000320896">
    <property type="component" value="Unassembled WGS sequence"/>
</dbReference>
<evidence type="ECO:0000313" key="24">
    <source>
        <dbReference type="EMBL" id="VTE37964.1"/>
    </source>
</evidence>
<dbReference type="Proteomes" id="UP000042512">
    <property type="component" value="Unassembled WGS sequence"/>
</dbReference>
<evidence type="ECO:0000313" key="18">
    <source>
        <dbReference type="EMBL" id="TVW83735.1"/>
    </source>
</evidence>
<evidence type="ECO:0000256" key="3">
    <source>
        <dbReference type="ARBA" id="ARBA00022490"/>
    </source>
</evidence>
<evidence type="ECO:0000313" key="29">
    <source>
        <dbReference type="Proteomes" id="UP000214939"/>
    </source>
</evidence>
<dbReference type="EMBL" id="WNHJ01000004">
    <property type="protein sequence ID" value="MTV62209.1"/>
    <property type="molecule type" value="Genomic_DNA"/>
</dbReference>
<dbReference type="EMBL" id="NNBW01000016">
    <property type="protein sequence ID" value="OYL31502.1"/>
    <property type="molecule type" value="Genomic_DNA"/>
</dbReference>
<evidence type="ECO:0000313" key="15">
    <source>
        <dbReference type="EMBL" id="MTW24623.1"/>
    </source>
</evidence>
<dbReference type="Proteomes" id="UP000437160">
    <property type="component" value="Unassembled WGS sequence"/>
</dbReference>
<dbReference type="GO" id="GO:0009401">
    <property type="term" value="P:phosphoenolpyruvate-dependent sugar phosphotransferase system"/>
    <property type="evidence" value="ECO:0007669"/>
    <property type="project" value="UniProtKB-KW"/>
</dbReference>
<dbReference type="Proteomes" id="UP000214939">
    <property type="component" value="Unassembled WGS sequence"/>
</dbReference>
<reference evidence="34 35" key="4">
    <citation type="submission" date="2019-07" db="EMBL/GenBank/DDBJ databases">
        <authorList>
            <person name="Mohale T."/>
        </authorList>
    </citation>
    <scope>NUCLEOTIDE SEQUENCE [LARGE SCALE GENOMIC DNA]</scope>
    <source>
        <strain evidence="18 36">NTPn 126</strain>
        <strain evidence="17 35">NTPn 189</strain>
        <strain evidence="19 34">NTPn 59</strain>
    </source>
</reference>
<dbReference type="InterPro" id="IPR033887">
    <property type="entry name" value="PTS_IIA_man"/>
</dbReference>
<keyword evidence="7" id="KW-0418">Kinase</keyword>
<evidence type="ECO:0000313" key="31">
    <source>
        <dbReference type="Proteomes" id="UP000311674"/>
    </source>
</evidence>
<keyword evidence="4 18" id="KW-0762">Sugar transport</keyword>
<evidence type="ECO:0000313" key="12">
    <source>
        <dbReference type="EMBL" id="MTV62209.1"/>
    </source>
</evidence>
<evidence type="ECO:0000313" key="25">
    <source>
        <dbReference type="EMBL" id="VTH27431.1"/>
    </source>
</evidence>
<reference evidence="38 39" key="5">
    <citation type="submission" date="2019-11" db="EMBL/GenBank/DDBJ databases">
        <title>Growth characteristics of pneumococcus vary with the chemical composition of the capsule and with environmental conditions.</title>
        <authorList>
            <person name="Tothpal A."/>
            <person name="Desobry K."/>
            <person name="Joshi S."/>
            <person name="Wyllie A.L."/>
            <person name="Weinberger D.M."/>
        </authorList>
    </citation>
    <scope>NUCLEOTIDE SEQUENCE [LARGE SCALE GENOMIC DNA]</scope>
    <source>
        <strain evidence="13">Pnumococcus10A</strain>
        <strain evidence="38">pnumococcus19F</strain>
        <strain evidence="14">Pnumococcus19F</strain>
        <strain evidence="39">pnumococcus22F</strain>
        <strain evidence="12">Pnumococcus22F</strain>
        <strain evidence="15">Pnumococcus23A</strain>
        <strain evidence="40">pnumococcus23A</strain>
    </source>
</reference>
<dbReference type="Proteomes" id="UP000311674">
    <property type="component" value="Unassembled WGS sequence"/>
</dbReference>
<dbReference type="Gene3D" id="3.40.50.510">
    <property type="entry name" value="Phosphotransferase system, mannose-type IIA component"/>
    <property type="match status" value="1"/>
</dbReference>
<evidence type="ECO:0000313" key="21">
    <source>
        <dbReference type="EMBL" id="VOG79074.1"/>
    </source>
</evidence>
<evidence type="ECO:0000313" key="37">
    <source>
        <dbReference type="Proteomes" id="UP000405447"/>
    </source>
</evidence>
<dbReference type="Proteomes" id="UP000043005">
    <property type="component" value="Unassembled WGS sequence"/>
</dbReference>
<dbReference type="EMBL" id="CABBMN010000001">
    <property type="protein sequence ID" value="VSC25328.1"/>
    <property type="molecule type" value="Genomic_DNA"/>
</dbReference>
<evidence type="ECO:0000313" key="20">
    <source>
        <dbReference type="EMBL" id="VFI31552.1"/>
    </source>
</evidence>
<evidence type="ECO:0000259" key="8">
    <source>
        <dbReference type="PROSITE" id="PS51096"/>
    </source>
</evidence>
<sequence length="144" mass="15406">MKIVLVGHGHFATGIYSSLQLIAGNQENVEAIDFVEGMSADELKQKILLAISNEEEVLILSDLLGGSPFKVSSTIMGENPAKTMNVLSGLNLAMLMEAVFARMAHSFDEVVNKSVVAAQGGVVNGKELFSTDAEEEEEDFESGI</sequence>
<dbReference type="Proteomes" id="UP000290138">
    <property type="component" value="Chromosome"/>
</dbReference>
<dbReference type="EMBL" id="CABCSJ010000006">
    <property type="protein sequence ID" value="VST71961.1"/>
    <property type="molecule type" value="Genomic_DNA"/>
</dbReference>
<dbReference type="InterPro" id="IPR051471">
    <property type="entry name" value="Bacterial_PTS_sugar_comp"/>
</dbReference>
<dbReference type="EMBL" id="CAAULE010000005">
    <property type="protein sequence ID" value="VOG79074.1"/>
    <property type="molecule type" value="Genomic_DNA"/>
</dbReference>
<evidence type="ECO:0000313" key="28">
    <source>
        <dbReference type="Proteomes" id="UP000043005"/>
    </source>
</evidence>
<dbReference type="EMBL" id="WNIA01000035">
    <property type="protein sequence ID" value="MTV98892.1"/>
    <property type="molecule type" value="Genomic_DNA"/>
</dbReference>
<dbReference type="PANTHER" id="PTHR33799">
    <property type="entry name" value="PTS PERMEASE-RELATED-RELATED"/>
    <property type="match status" value="1"/>
</dbReference>
<dbReference type="GO" id="GO:0016301">
    <property type="term" value="F:kinase activity"/>
    <property type="evidence" value="ECO:0007669"/>
    <property type="project" value="UniProtKB-KW"/>
</dbReference>
<keyword evidence="6" id="KW-0598">Phosphotransferase system</keyword>
<accession>A0A064BXX4</accession>
<name>A0A064BXX4_STREE</name>
<dbReference type="PANTHER" id="PTHR33799:SF1">
    <property type="entry name" value="PTS SYSTEM MANNOSE-SPECIFIC EIIAB COMPONENT-RELATED"/>
    <property type="match status" value="1"/>
</dbReference>
<reference evidence="16 29" key="2">
    <citation type="submission" date="2017-07" db="EMBL/GenBank/DDBJ databases">
        <title>Invasive disease caused simultaneously by more than one serotype of Streptococcus pneumoniae, South Africa.</title>
        <authorList>
            <person name="Ndlangisa K."/>
            <person name="Du Plessis M."/>
            <person name="Von Gottberg A."/>
        </authorList>
    </citation>
    <scope>NUCLEOTIDE SEQUENCE [LARGE SCALE GENOMIC DNA]</scope>
    <source>
        <strain evidence="16 29">8227-15B</strain>
    </source>
</reference>
<evidence type="ECO:0000313" key="10">
    <source>
        <dbReference type="EMBL" id="CIY83926.1"/>
    </source>
</evidence>
<dbReference type="EMBL" id="VMYC01000154">
    <property type="protein sequence ID" value="TVX68511.1"/>
    <property type="molecule type" value="Genomic_DNA"/>
</dbReference>
<dbReference type="Proteomes" id="UP000474228">
    <property type="component" value="Unassembled WGS sequence"/>
</dbReference>
<evidence type="ECO:0000313" key="23">
    <source>
        <dbReference type="EMBL" id="VST71961.1"/>
    </source>
</evidence>
<dbReference type="Proteomes" id="UP000040910">
    <property type="component" value="Unassembled WGS sequence"/>
</dbReference>
<organism evidence="18 36">
    <name type="scientific">Streptococcus pneumoniae</name>
    <dbReference type="NCBI Taxonomy" id="1313"/>
    <lineage>
        <taxon>Bacteria</taxon>
        <taxon>Bacillati</taxon>
        <taxon>Bacillota</taxon>
        <taxon>Bacilli</taxon>
        <taxon>Lactobacillales</taxon>
        <taxon>Streptococcaceae</taxon>
        <taxon>Streptococcus</taxon>
    </lineage>
</organism>
<dbReference type="Proteomes" id="UP000318940">
    <property type="component" value="Unassembled WGS sequence"/>
</dbReference>
<evidence type="ECO:0000313" key="30">
    <source>
        <dbReference type="Proteomes" id="UP000310997"/>
    </source>
</evidence>
<evidence type="ECO:0000256" key="7">
    <source>
        <dbReference type="ARBA" id="ARBA00022777"/>
    </source>
</evidence>
<evidence type="ECO:0000313" key="27">
    <source>
        <dbReference type="Proteomes" id="UP000042512"/>
    </source>
</evidence>
<dbReference type="CDD" id="cd00006">
    <property type="entry name" value="PTS_IIA_man"/>
    <property type="match status" value="1"/>
</dbReference>
<dbReference type="Proteomes" id="UP000315060">
    <property type="component" value="Unassembled WGS sequence"/>
</dbReference>
<dbReference type="EMBL" id="CABDQT010000002">
    <property type="protein sequence ID" value="VTH27431.1"/>
    <property type="molecule type" value="Genomic_DNA"/>
</dbReference>
<dbReference type="OMA" id="IGHGHFA"/>
<dbReference type="Proteomes" id="UP000405447">
    <property type="component" value="Unassembled WGS sequence"/>
</dbReference>
<evidence type="ECO:0000313" key="11">
    <source>
        <dbReference type="EMBL" id="CJA26174.1"/>
    </source>
</evidence>
<dbReference type="AlphaFoldDB" id="A0A064BXX4"/>
<evidence type="ECO:0000313" key="39">
    <source>
        <dbReference type="Proteomes" id="UP000474228"/>
    </source>
</evidence>